<keyword evidence="1" id="KW-0820">tRNA-binding</keyword>
<dbReference type="Pfam" id="PF01207">
    <property type="entry name" value="Dus"/>
    <property type="match status" value="1"/>
</dbReference>
<dbReference type="VEuPathDB" id="MicrosporidiaDB:NEQG_02501"/>
<accession>I3EDT1</accession>
<dbReference type="InterPro" id="IPR035587">
    <property type="entry name" value="DUS-like_FMN-bd"/>
</dbReference>
<evidence type="ECO:0000256" key="3">
    <source>
        <dbReference type="ARBA" id="ARBA00022884"/>
    </source>
</evidence>
<dbReference type="OMA" id="RGCKEYK"/>
<reference evidence="5" key="1">
    <citation type="submission" date="2011-01" db="EMBL/GenBank/DDBJ databases">
        <title>The Genome Sequence of Nematocida parisii strain ERTm3.</title>
        <authorList>
            <consortium name="The Broad Institute Genome Sequencing Platform"/>
            <consortium name="The Broad Institute Genome Sequencing Center for Infectious Disease"/>
            <person name="Cuomo C."/>
            <person name="Troemel E."/>
            <person name="Young S.K."/>
            <person name="Zeng Q."/>
            <person name="Gargeya S."/>
            <person name="Fitzgerald M."/>
            <person name="Haas B."/>
            <person name="Abouelleil A."/>
            <person name="Alvarado L."/>
            <person name="Arachchi H.M."/>
            <person name="Berlin A."/>
            <person name="Chapman S.B."/>
            <person name="Gearin G."/>
            <person name="Goldberg J."/>
            <person name="Griggs A."/>
            <person name="Gujja S."/>
            <person name="Hansen M."/>
            <person name="Heiman D."/>
            <person name="Howarth C."/>
            <person name="Larimer J."/>
            <person name="Lui A."/>
            <person name="MacDonald P.J.P."/>
            <person name="McCowen C."/>
            <person name="Montmayeur A."/>
            <person name="Murphy C."/>
            <person name="Neiman D."/>
            <person name="Pearson M."/>
            <person name="Priest M."/>
            <person name="Roberts A."/>
            <person name="Saif S."/>
            <person name="Shea T."/>
            <person name="Sisk P."/>
            <person name="Stolte C."/>
            <person name="Sykes S."/>
            <person name="Wortman J."/>
            <person name="Nusbaum C."/>
            <person name="Birren B."/>
        </authorList>
    </citation>
    <scope>NUCLEOTIDE SEQUENCE</scope>
    <source>
        <strain evidence="5">ERTm3</strain>
    </source>
</reference>
<dbReference type="HOGENOM" id="CLU_013299_2_1_1"/>
<gene>
    <name evidence="5" type="ORF">NEQG_02501</name>
</gene>
<dbReference type="PANTHER" id="PTHR42907">
    <property type="entry name" value="FMN-LINKED OXIDOREDUCTASES SUPERFAMILY PROTEIN"/>
    <property type="match status" value="1"/>
</dbReference>
<dbReference type="STRING" id="935791.I3EDT1"/>
<proteinExistence type="predicted"/>
<dbReference type="CDD" id="cd02801">
    <property type="entry name" value="DUS_like_FMN"/>
    <property type="match status" value="1"/>
</dbReference>
<dbReference type="InParanoid" id="I3EDT1"/>
<dbReference type="InterPro" id="IPR004653">
    <property type="entry name" value="DusA"/>
</dbReference>
<dbReference type="FunCoup" id="I3EDT1">
    <property type="interactions" value="142"/>
</dbReference>
<sequence>MSEPPEDLCSRLNYVNNEKESTQENFSSFEISVAPMVAISTPEYRQFMRIVSPSSLVFTEMIVDTSLIHMSSSVLERKIGLPTDKCVLQIGGSNPEQIARAVKRALPLGYKNFNLNCGCPSDRVQSGSFGAILMKDPFSIVRILQAVYLETGIVMSVKCRTGVDEIEDYGSFKKMIEIIVENTKCRTFYIHARKCLLKGLSPADNRRIPPLKYDYVFQLKKEMPELKIILNGGLREISDIKSLEGKVDGVMLGRKPMDDPMFFAEVEAKILGNSPVSTLDAISLYLNGLQRRLYARDMFMQMDLYSPSLYTVPNKKRDHDPNTLSNVKVLPSGEVEYLCRHADLRPIETVLHGRRGCKEYKKEIAKIARNREPTHAVIPAIHKYFLNTLPISEQEPCITN</sequence>
<dbReference type="AlphaFoldDB" id="I3EDT1"/>
<dbReference type="InterPro" id="IPR013785">
    <property type="entry name" value="Aldolase_TIM"/>
</dbReference>
<dbReference type="PANTHER" id="PTHR42907:SF1">
    <property type="entry name" value="FMN-LINKED OXIDOREDUCTASES SUPERFAMILY PROTEIN"/>
    <property type="match status" value="1"/>
</dbReference>
<name>I3EDT1_NEMP3</name>
<keyword evidence="3" id="KW-0694">RNA-binding</keyword>
<feature type="domain" description="DUS-like FMN-binding" evidence="4">
    <location>
        <begin position="33"/>
        <end position="276"/>
    </location>
</feature>
<protein>
    <recommendedName>
        <fullName evidence="4">DUS-like FMN-binding domain-containing protein</fullName>
    </recommendedName>
</protein>
<evidence type="ECO:0000256" key="2">
    <source>
        <dbReference type="ARBA" id="ARBA00022857"/>
    </source>
</evidence>
<dbReference type="Gene3D" id="3.20.20.70">
    <property type="entry name" value="Aldolase class I"/>
    <property type="match status" value="1"/>
</dbReference>
<keyword evidence="2" id="KW-0521">NADP</keyword>
<dbReference type="Proteomes" id="UP000002872">
    <property type="component" value="Unassembled WGS sequence"/>
</dbReference>
<dbReference type="GO" id="GO:0017150">
    <property type="term" value="F:tRNA dihydrouridine synthase activity"/>
    <property type="evidence" value="ECO:0007669"/>
    <property type="project" value="InterPro"/>
</dbReference>
<evidence type="ECO:0000259" key="4">
    <source>
        <dbReference type="Pfam" id="PF01207"/>
    </source>
</evidence>
<dbReference type="OrthoDB" id="10262250at2759"/>
<organism evidence="5 6">
    <name type="scientific">Nematocida parisii (strain ERTm3)</name>
    <name type="common">Nematode killer fungus</name>
    <dbReference type="NCBI Taxonomy" id="935791"/>
    <lineage>
        <taxon>Eukaryota</taxon>
        <taxon>Fungi</taxon>
        <taxon>Fungi incertae sedis</taxon>
        <taxon>Microsporidia</taxon>
        <taxon>Nematocida</taxon>
    </lineage>
</organism>
<dbReference type="SUPFAM" id="SSF51395">
    <property type="entry name" value="FMN-linked oxidoreductases"/>
    <property type="match status" value="1"/>
</dbReference>
<keyword evidence="6" id="KW-1185">Reference proteome</keyword>
<evidence type="ECO:0000313" key="5">
    <source>
        <dbReference type="EMBL" id="EIJ87378.1"/>
    </source>
</evidence>
<dbReference type="NCBIfam" id="NF008774">
    <property type="entry name" value="PRK11815.1"/>
    <property type="match status" value="1"/>
</dbReference>
<evidence type="ECO:0000313" key="6">
    <source>
        <dbReference type="Proteomes" id="UP000002872"/>
    </source>
</evidence>
<dbReference type="GO" id="GO:0000049">
    <property type="term" value="F:tRNA binding"/>
    <property type="evidence" value="ECO:0007669"/>
    <property type="project" value="UniProtKB-KW"/>
</dbReference>
<evidence type="ECO:0000256" key="1">
    <source>
        <dbReference type="ARBA" id="ARBA00022555"/>
    </source>
</evidence>
<dbReference type="EMBL" id="GL870883">
    <property type="protein sequence ID" value="EIJ87378.1"/>
    <property type="molecule type" value="Genomic_DNA"/>
</dbReference>